<evidence type="ECO:0000313" key="2">
    <source>
        <dbReference type="Proteomes" id="UP000254033"/>
    </source>
</evidence>
<dbReference type="EMBL" id="UGNY01000001">
    <property type="protein sequence ID" value="STX39303.1"/>
    <property type="molecule type" value="Genomic_DNA"/>
</dbReference>
<dbReference type="AlphaFoldDB" id="A0A378IW67"/>
<sequence length="256" mass="30382">MCNWLENYSFKNADLKSCESKISINDLSTVKNDPIDRDDLHLSISMNCGDDNNKNVLSLVEIDPVITENCSEQYTKNTYQDYLPKLPQNTHIKVLHKKKKSSLAFNFFWEKWVEFTSKPVNKNKSFEIFSHIVRNEEDPLLTIILEALVKQMQEKELRQKLNLFIPQWPNPSSWLGEARWEDEVCLDEEFYKAEILRRNSGLSQNNQTVKQQREHYLDGQYKSRITRIQDEQSSPIVSREDAIRQFDEEFRRKRKS</sequence>
<evidence type="ECO:0000313" key="1">
    <source>
        <dbReference type="EMBL" id="STX39303.1"/>
    </source>
</evidence>
<protein>
    <submittedName>
        <fullName evidence="1">Vir region protein</fullName>
    </submittedName>
</protein>
<reference evidence="1 2" key="1">
    <citation type="submission" date="2018-06" db="EMBL/GenBank/DDBJ databases">
        <authorList>
            <consortium name="Pathogen Informatics"/>
            <person name="Doyle S."/>
        </authorList>
    </citation>
    <scope>NUCLEOTIDE SEQUENCE [LARGE SCALE GENOMIC DNA]</scope>
    <source>
        <strain evidence="1 2">NCTC11978</strain>
    </source>
</reference>
<gene>
    <name evidence="1" type="primary">lvrA_1</name>
    <name evidence="1" type="ORF">NCTC11978_02498</name>
</gene>
<organism evidence="1 2">
    <name type="scientific">Legionella feeleii</name>
    <dbReference type="NCBI Taxonomy" id="453"/>
    <lineage>
        <taxon>Bacteria</taxon>
        <taxon>Pseudomonadati</taxon>
        <taxon>Pseudomonadota</taxon>
        <taxon>Gammaproteobacteria</taxon>
        <taxon>Legionellales</taxon>
        <taxon>Legionellaceae</taxon>
        <taxon>Legionella</taxon>
    </lineage>
</organism>
<dbReference type="Proteomes" id="UP000254033">
    <property type="component" value="Unassembled WGS sequence"/>
</dbReference>
<proteinExistence type="predicted"/>
<accession>A0A378IW67</accession>
<name>A0A378IW67_9GAMM</name>